<accession>A0A2N5CS52</accession>
<sequence length="73" mass="7978">MNKPVKSVQQEAPVGSELSEADLDAWAARNHEALEALVAEADAQLERGEQSVLDMDRLIAEETSRFLLSTPKA</sequence>
<keyword evidence="4" id="KW-1185">Reference proteome</keyword>
<evidence type="ECO:0000313" key="2">
    <source>
        <dbReference type="EMBL" id="PLR12809.1"/>
    </source>
</evidence>
<reference evidence="1 4" key="2">
    <citation type="submission" date="2018-01" db="EMBL/GenBank/DDBJ databases">
        <title>Complete genome sequence of Caulobacter flavus RHGG3.</title>
        <authorList>
            <person name="Yang E."/>
        </authorList>
    </citation>
    <scope>NUCLEOTIDE SEQUENCE [LARGE SCALE GENOMIC DNA]</scope>
    <source>
        <strain evidence="1 4">RHGG3</strain>
    </source>
</reference>
<dbReference type="EMBL" id="PJRQ01000030">
    <property type="protein sequence ID" value="PLR12809.1"/>
    <property type="molecule type" value="Genomic_DNA"/>
</dbReference>
<dbReference type="KEGG" id="cfh:C1707_09685"/>
<protein>
    <submittedName>
        <fullName evidence="2">Uncharacterized protein</fullName>
    </submittedName>
</protein>
<evidence type="ECO:0000313" key="4">
    <source>
        <dbReference type="Proteomes" id="UP000281192"/>
    </source>
</evidence>
<organism evidence="2 3">
    <name type="scientific">Caulobacter flavus</name>
    <dbReference type="NCBI Taxonomy" id="1679497"/>
    <lineage>
        <taxon>Bacteria</taxon>
        <taxon>Pseudomonadati</taxon>
        <taxon>Pseudomonadota</taxon>
        <taxon>Alphaproteobacteria</taxon>
        <taxon>Caulobacterales</taxon>
        <taxon>Caulobacteraceae</taxon>
        <taxon>Caulobacter</taxon>
    </lineage>
</organism>
<name>A0A2N5CS52_9CAUL</name>
<gene>
    <name evidence="1" type="ORF">C1707_09685</name>
    <name evidence="2" type="ORF">CFHF_15370</name>
</gene>
<dbReference type="EMBL" id="CP026100">
    <property type="protein sequence ID" value="AYV46512.1"/>
    <property type="molecule type" value="Genomic_DNA"/>
</dbReference>
<evidence type="ECO:0000313" key="1">
    <source>
        <dbReference type="EMBL" id="AYV46512.1"/>
    </source>
</evidence>
<reference evidence="2 3" key="1">
    <citation type="submission" date="2017-12" db="EMBL/GenBank/DDBJ databases">
        <title>The genome sequence of Caulobacter flavus CGMCC1 15093.</title>
        <authorList>
            <person name="Gao J."/>
            <person name="Mao X."/>
            <person name="Sun J."/>
        </authorList>
    </citation>
    <scope>NUCLEOTIDE SEQUENCE [LARGE SCALE GENOMIC DNA]</scope>
    <source>
        <strain evidence="2 3">CGMCC1 15093</strain>
    </source>
</reference>
<dbReference type="AlphaFoldDB" id="A0A2N5CS52"/>
<evidence type="ECO:0000313" key="3">
    <source>
        <dbReference type="Proteomes" id="UP000234483"/>
    </source>
</evidence>
<dbReference type="Proteomes" id="UP000281192">
    <property type="component" value="Chromosome"/>
</dbReference>
<dbReference type="Proteomes" id="UP000234483">
    <property type="component" value="Unassembled WGS sequence"/>
</dbReference>
<proteinExistence type="predicted"/>
<dbReference type="OrthoDB" id="9935574at2"/>
<dbReference type="RefSeq" id="WP_101713872.1">
    <property type="nucleotide sequence ID" value="NZ_CP026100.1"/>
</dbReference>